<dbReference type="EMBL" id="JBIGHX010000009">
    <property type="protein sequence ID" value="MFG6464155.1"/>
    <property type="molecule type" value="Genomic_DNA"/>
</dbReference>
<evidence type="ECO:0000313" key="2">
    <source>
        <dbReference type="Proteomes" id="UP001606302"/>
    </source>
</evidence>
<name>A0ABW7GQB8_9BURK</name>
<comment type="caution">
    <text evidence="1">The sequence shown here is derived from an EMBL/GenBank/DDBJ whole genome shotgun (WGS) entry which is preliminary data.</text>
</comment>
<dbReference type="RefSeq" id="WP_394513466.1">
    <property type="nucleotide sequence ID" value="NZ_JBIGHX010000009.1"/>
</dbReference>
<gene>
    <name evidence="1" type="ORF">ACG04Q_21480</name>
</gene>
<dbReference type="Proteomes" id="UP001606302">
    <property type="component" value="Unassembled WGS sequence"/>
</dbReference>
<protein>
    <submittedName>
        <fullName evidence="1">Uncharacterized protein</fullName>
    </submittedName>
</protein>
<organism evidence="1 2">
    <name type="scientific">Pelomonas lactea</name>
    <dbReference type="NCBI Taxonomy" id="3299030"/>
    <lineage>
        <taxon>Bacteria</taxon>
        <taxon>Pseudomonadati</taxon>
        <taxon>Pseudomonadota</taxon>
        <taxon>Betaproteobacteria</taxon>
        <taxon>Burkholderiales</taxon>
        <taxon>Sphaerotilaceae</taxon>
        <taxon>Roseateles</taxon>
    </lineage>
</organism>
<evidence type="ECO:0000313" key="1">
    <source>
        <dbReference type="EMBL" id="MFG6464155.1"/>
    </source>
</evidence>
<reference evidence="1 2" key="1">
    <citation type="submission" date="2024-08" db="EMBL/GenBank/DDBJ databases">
        <authorList>
            <person name="Lu H."/>
        </authorList>
    </citation>
    <scope>NUCLEOTIDE SEQUENCE [LARGE SCALE GENOMIC DNA]</scope>
    <source>
        <strain evidence="1 2">DXS20W</strain>
    </source>
</reference>
<sequence>MTKPSLTPADFVQPPLESDKELAEWDSMPAVGRERFWLPAANRYPFRTLLELKKMKRTKSRAAPRELGRASKLARLKACIRQGRRLGFLKEHLTVSDDFDSQLPAALLKDFEGGI</sequence>
<proteinExistence type="predicted"/>
<accession>A0ABW7GQB8</accession>
<keyword evidence="2" id="KW-1185">Reference proteome</keyword>